<evidence type="ECO:0000313" key="4">
    <source>
        <dbReference type="Proteomes" id="UP000243053"/>
    </source>
</evidence>
<dbReference type="SUPFAM" id="SSF53474">
    <property type="entry name" value="alpha/beta-Hydrolases"/>
    <property type="match status" value="1"/>
</dbReference>
<protein>
    <recommendedName>
        <fullName evidence="2">Bacterial virulence factor lipase N-terminal domain-containing protein</fullName>
    </recommendedName>
</protein>
<dbReference type="Gene3D" id="3.40.50.1820">
    <property type="entry name" value="alpha/beta hydrolase"/>
    <property type="match status" value="1"/>
</dbReference>
<dbReference type="InterPro" id="IPR029058">
    <property type="entry name" value="AB_hydrolase_fold"/>
</dbReference>
<feature type="chain" id="PRO_5012983508" description="Bacterial virulence factor lipase N-terminal domain-containing protein" evidence="1">
    <location>
        <begin position="19"/>
        <end position="859"/>
    </location>
</feature>
<dbReference type="InterPro" id="IPR025920">
    <property type="entry name" value="Lipase_bact_N"/>
</dbReference>
<dbReference type="NCBIfam" id="TIGR03502">
    <property type="entry name" value="lipase_Pla1_cef"/>
    <property type="match status" value="1"/>
</dbReference>
<feature type="signal peptide" evidence="1">
    <location>
        <begin position="1"/>
        <end position="18"/>
    </location>
</feature>
<dbReference type="Pfam" id="PF12262">
    <property type="entry name" value="Lipase_bact_N"/>
    <property type="match status" value="1"/>
</dbReference>
<evidence type="ECO:0000259" key="2">
    <source>
        <dbReference type="Pfam" id="PF12262"/>
    </source>
</evidence>
<dbReference type="AlphaFoldDB" id="A0A1Y5ERD8"/>
<name>A0A1Y5ERD8_COLPS</name>
<dbReference type="EMBL" id="MAAF01000004">
    <property type="protein sequence ID" value="OUR85060.1"/>
    <property type="molecule type" value="Genomic_DNA"/>
</dbReference>
<sequence>MKKLALSLAVISALGLSACDSETIEDVQKEVAENGTAVKSLARVVFDPSNGALSVPNDLLFSDTPDGTLHIPVSRDKEGNIISGEKDEEGNEIESPNYADPSTALGSNDGWSIAQPFVLNLDFPDGSSLDESSLLNVSSVRVFEAIMAGDASDANCTSLTRGLACKIVSELIFGPTGDFITQKSGNNIVVVPLKPLKAKTTYILALTDSLQDSNGNAVAASTTYDLVKQDITTLPLATEDQLSLQAVINSFEAAVSSNGVEKSSIIYTMAMTTQSTTDVLSAVKSLMAANAQLGSVPTIGIQDSGGSVANVLAPYPEGHPDFDKNKIPQSLVPLYSAANFMRGSVTLPYYLGIPSMSNPKAPANGRIKALCDSGAMLAGLAAVNPDAIPAEAISGSQSDATCIAISKAKNLPFPGLRDLSSLFPLDTKRHITKFNPVPAPSAPSDMPWIGDPGKIDVQLTTPDLPIVNAVRAGMGLPALTKPENGWPVVILQHGITSQKEHMLPLTGALAINGLATVAIDLPLHGSRGFDLNFDGTDDISASISAIHYANLASLPTFRDNFRQSTADMLGLRFALNFIGGVDPVGNSIDLELDSSKVHFSGVSLGAMMGINFVAMANTSLDPAIDDKFKVSAASFSSPGVMFANVGMDSPSFAGLAKSNLTYQASVEFKTLVDSMYPLDENGNSTASADELTAVYNQFYAALSQEQKVELQGVFAQFTFAAQTVSDSGDPISYVGMLAATQTPVHLMEVVGNGVDNMSDQVVTNTTPYTPLGGTEPTIALLGLPSISATTMNGENKVSGAVRFLYGHHTSVFNPAHYEGITASPDFAGRATVEMQAQVATFFASDGTVIPVTDTELIKQ</sequence>
<dbReference type="InterPro" id="IPR020009">
    <property type="entry name" value="VolA/Pla-1/cef"/>
</dbReference>
<dbReference type="Proteomes" id="UP000243053">
    <property type="component" value="Unassembled WGS sequence"/>
</dbReference>
<gene>
    <name evidence="3" type="ORF">A9Q75_00280</name>
</gene>
<evidence type="ECO:0000256" key="1">
    <source>
        <dbReference type="SAM" id="SignalP"/>
    </source>
</evidence>
<organism evidence="3 4">
    <name type="scientific">Colwellia psychrerythraea</name>
    <name type="common">Vibrio psychroerythus</name>
    <dbReference type="NCBI Taxonomy" id="28229"/>
    <lineage>
        <taxon>Bacteria</taxon>
        <taxon>Pseudomonadati</taxon>
        <taxon>Pseudomonadota</taxon>
        <taxon>Gammaproteobacteria</taxon>
        <taxon>Alteromonadales</taxon>
        <taxon>Colwelliaceae</taxon>
        <taxon>Colwellia</taxon>
    </lineage>
</organism>
<dbReference type="PROSITE" id="PS51257">
    <property type="entry name" value="PROKAR_LIPOPROTEIN"/>
    <property type="match status" value="1"/>
</dbReference>
<evidence type="ECO:0000313" key="3">
    <source>
        <dbReference type="EMBL" id="OUR85060.1"/>
    </source>
</evidence>
<accession>A0A1Y5ERD8</accession>
<comment type="caution">
    <text evidence="3">The sequence shown here is derived from an EMBL/GenBank/DDBJ whole genome shotgun (WGS) entry which is preliminary data.</text>
</comment>
<proteinExistence type="predicted"/>
<keyword evidence="1" id="KW-0732">Signal</keyword>
<reference evidence="4" key="1">
    <citation type="journal article" date="2017" name="Proc. Natl. Acad. Sci. U.S.A.">
        <title>Simulation of Deepwater Horizon oil plume reveals substrate specialization within a complex community of hydrocarbon degraders.</title>
        <authorList>
            <person name="Hu P."/>
            <person name="Dubinsky E.A."/>
            <person name="Probst A.J."/>
            <person name="Wang J."/>
            <person name="Sieber C.M.K."/>
            <person name="Tom L.M."/>
            <person name="Gardinali P."/>
            <person name="Banfield J.F."/>
            <person name="Atlas R.M."/>
            <person name="Andersen G.L."/>
        </authorList>
    </citation>
    <scope>NUCLEOTIDE SEQUENCE [LARGE SCALE GENOMIC DNA]</scope>
</reference>
<feature type="domain" description="Bacterial virulence factor lipase N-terminal" evidence="2">
    <location>
        <begin position="58"/>
        <end position="290"/>
    </location>
</feature>